<evidence type="ECO:0000256" key="1">
    <source>
        <dbReference type="SAM" id="MobiDB-lite"/>
    </source>
</evidence>
<proteinExistence type="predicted"/>
<dbReference type="Gene3D" id="3.30.710.10">
    <property type="entry name" value="Potassium Channel Kv1.1, Chain A"/>
    <property type="match status" value="1"/>
</dbReference>
<dbReference type="InterPro" id="IPR048595">
    <property type="entry name" value="KCTD1-15-like_C"/>
</dbReference>
<dbReference type="Pfam" id="PF02214">
    <property type="entry name" value="BTB_2"/>
    <property type="match status" value="1"/>
</dbReference>
<evidence type="ECO:0000313" key="4">
    <source>
        <dbReference type="Proteomes" id="UP000887568"/>
    </source>
</evidence>
<feature type="compositionally biased region" description="Low complexity" evidence="1">
    <location>
        <begin position="1"/>
        <end position="20"/>
    </location>
</feature>
<feature type="domain" description="BTB" evidence="2">
    <location>
        <begin position="41"/>
        <end position="143"/>
    </location>
</feature>
<dbReference type="CTD" id="79047"/>
<evidence type="ECO:0000313" key="3">
    <source>
        <dbReference type="EnsemblMetazoa" id="XP_038069699.1"/>
    </source>
</evidence>
<reference evidence="3" key="1">
    <citation type="submission" date="2022-11" db="UniProtKB">
        <authorList>
            <consortium name="EnsemblMetazoa"/>
        </authorList>
    </citation>
    <scope>IDENTIFICATION</scope>
</reference>
<dbReference type="PANTHER" id="PTHR14499:SF67">
    <property type="entry name" value="BTB_POZ DOMAIN-CONTAINING PROTEIN TIWAZ"/>
    <property type="match status" value="1"/>
</dbReference>
<name>A0A914B1M6_PATMI</name>
<dbReference type="InterPro" id="IPR000210">
    <property type="entry name" value="BTB/POZ_dom"/>
</dbReference>
<dbReference type="GO" id="GO:0051260">
    <property type="term" value="P:protein homooligomerization"/>
    <property type="evidence" value="ECO:0007669"/>
    <property type="project" value="InterPro"/>
</dbReference>
<dbReference type="Pfam" id="PF20871">
    <property type="entry name" value="KCTD1-15_CTD"/>
    <property type="match status" value="1"/>
</dbReference>
<accession>A0A914B1M6</accession>
<dbReference type="SUPFAM" id="SSF54695">
    <property type="entry name" value="POZ domain"/>
    <property type="match status" value="1"/>
</dbReference>
<dbReference type="RefSeq" id="XP_038069699.1">
    <property type="nucleotide sequence ID" value="XM_038213771.1"/>
</dbReference>
<dbReference type="AlphaFoldDB" id="A0A914B1M6"/>
<dbReference type="InterPro" id="IPR003131">
    <property type="entry name" value="T1-type_BTB"/>
</dbReference>
<organism evidence="3 4">
    <name type="scientific">Patiria miniata</name>
    <name type="common">Bat star</name>
    <name type="synonym">Asterina miniata</name>
    <dbReference type="NCBI Taxonomy" id="46514"/>
    <lineage>
        <taxon>Eukaryota</taxon>
        <taxon>Metazoa</taxon>
        <taxon>Echinodermata</taxon>
        <taxon>Eleutherozoa</taxon>
        <taxon>Asterozoa</taxon>
        <taxon>Asteroidea</taxon>
        <taxon>Valvatacea</taxon>
        <taxon>Valvatida</taxon>
        <taxon>Asterinidae</taxon>
        <taxon>Patiria</taxon>
    </lineage>
</organism>
<dbReference type="SMART" id="SM00225">
    <property type="entry name" value="BTB"/>
    <property type="match status" value="1"/>
</dbReference>
<dbReference type="EnsemblMetazoa" id="XM_038213771.1">
    <property type="protein sequence ID" value="XP_038069699.1"/>
    <property type="gene ID" value="LOC119738809"/>
</dbReference>
<sequence length="261" mass="28866">MPTISPLTMSSLSPTPSGSGTPPPGHGHGLPRVAPNSRFNAPVHIDVGGQIYTSSLETLTHFPESKLAKLFNGSIPIVLDSLKQHYFIDRDGHLFRHILNFMRTSRLILPDNFGEFEALYEEARFYEIAEMVEALENYKMSTTKTRGEKTIKTENGLGNECIIVHTTPDCGERISLSGDKVLIHEIFPEVGSVMCNSTSAGWTQESNHVIRFPLNGFCKLNTVQVLQRLLHCNFIVIASSGGGIEGSQFSEYVMCRKYSGC</sequence>
<evidence type="ECO:0000259" key="2">
    <source>
        <dbReference type="SMART" id="SM00225"/>
    </source>
</evidence>
<dbReference type="OrthoDB" id="2414723at2759"/>
<feature type="region of interest" description="Disordered" evidence="1">
    <location>
        <begin position="1"/>
        <end position="33"/>
    </location>
</feature>
<protein>
    <recommendedName>
        <fullName evidence="2">BTB domain-containing protein</fullName>
    </recommendedName>
</protein>
<dbReference type="GeneID" id="119738809"/>
<dbReference type="Proteomes" id="UP000887568">
    <property type="component" value="Unplaced"/>
</dbReference>
<dbReference type="CDD" id="cd18361">
    <property type="entry name" value="BTB_POZ_KCTD1-like"/>
    <property type="match status" value="1"/>
</dbReference>
<dbReference type="OMA" id="FCDCIAV"/>
<dbReference type="InterPro" id="IPR011333">
    <property type="entry name" value="SKP1/BTB/POZ_sf"/>
</dbReference>
<keyword evidence="4" id="KW-1185">Reference proteome</keyword>
<dbReference type="PANTHER" id="PTHR14499">
    <property type="entry name" value="POTASSIUM CHANNEL TETRAMERIZATION DOMAIN-CONTAINING"/>
    <property type="match status" value="1"/>
</dbReference>